<keyword evidence="2" id="KW-0732">Signal</keyword>
<dbReference type="InterPro" id="IPR011041">
    <property type="entry name" value="Quinoprot_gluc/sorb_DH_b-prop"/>
</dbReference>
<sequence>MGSTVRRNRAATALGLAAVLALSACTSAPPAATPQTTTPGTGASPAVAGPVQPAGDPVVIASELDAPWSILRLPGAGTLISERDTTLVRELLADGSLREAGAVPAARPGGEGGLLGLAYLADTAASGGSGWVYAYFTTESDNRIERMPLLGAAGSHALGDPEPVLAGLPRAGNHDGGRLGFGPDGFLYATAGDAGNTSNAQDLDSLGGKILRMTPTGGVPSDNPFGTLVYSFGHRNPQGIAWDSQGRLWASEFGQNTWDELNLIEAGGNYGWPEVEGQEGNADYIDPVQQWSTDVASPSGIAIVNDTLFMANLRGARLWSVDVSEGASSTGAPTEWFVNDFGRLRDVVSGPGGTLWFVSNNTDGRGSPVAGDDRLYQVDLQEGEATDG</sequence>
<evidence type="ECO:0000256" key="1">
    <source>
        <dbReference type="SAM" id="MobiDB-lite"/>
    </source>
</evidence>
<name>A0A099JX65_9MICO</name>
<dbReference type="SUPFAM" id="SSF50952">
    <property type="entry name" value="Soluble quinoprotein glucose dehydrogenase"/>
    <property type="match status" value="1"/>
</dbReference>
<dbReference type="InterPro" id="IPR011042">
    <property type="entry name" value="6-blade_b-propeller_TolB-like"/>
</dbReference>
<dbReference type="OrthoDB" id="9770043at2"/>
<dbReference type="Gene3D" id="2.120.10.30">
    <property type="entry name" value="TolB, C-terminal domain"/>
    <property type="match status" value="1"/>
</dbReference>
<dbReference type="STRING" id="1001240.GY21_00685"/>
<reference evidence="4 6" key="1">
    <citation type="submission" date="2014-08" db="EMBL/GenBank/DDBJ databases">
        <authorList>
            <person name="Sisinthy S."/>
        </authorList>
    </citation>
    <scope>NUCLEOTIDE SEQUENCE [LARGE SCALE GENOMIC DNA]</scope>
    <source>
        <strain evidence="4 6">RuG17</strain>
    </source>
</reference>
<feature type="chain" id="PRO_5033713547" evidence="2">
    <location>
        <begin position="32"/>
        <end position="388"/>
    </location>
</feature>
<protein>
    <submittedName>
        <fullName evidence="4">Glucose dehydrogenase</fullName>
    </submittedName>
    <submittedName>
        <fullName evidence="5">Glucose/arabinose dehydrogenase</fullName>
    </submittedName>
</protein>
<comment type="caution">
    <text evidence="4">The sequence shown here is derived from an EMBL/GenBank/DDBJ whole genome shotgun (WGS) entry which is preliminary data.</text>
</comment>
<feature type="signal peptide" evidence="2">
    <location>
        <begin position="1"/>
        <end position="31"/>
    </location>
</feature>
<dbReference type="RefSeq" id="WP_035834568.1">
    <property type="nucleotide sequence ID" value="NZ_JACHBQ010000001.1"/>
</dbReference>
<dbReference type="EMBL" id="JACHBQ010000001">
    <property type="protein sequence ID" value="MBB5639480.1"/>
    <property type="molecule type" value="Genomic_DNA"/>
</dbReference>
<evidence type="ECO:0000256" key="2">
    <source>
        <dbReference type="SAM" id="SignalP"/>
    </source>
</evidence>
<evidence type="ECO:0000313" key="6">
    <source>
        <dbReference type="Proteomes" id="UP000029864"/>
    </source>
</evidence>
<dbReference type="PANTHER" id="PTHR19328">
    <property type="entry name" value="HEDGEHOG-INTERACTING PROTEIN"/>
    <property type="match status" value="1"/>
</dbReference>
<dbReference type="InterPro" id="IPR012938">
    <property type="entry name" value="Glc/Sorbosone_DH"/>
</dbReference>
<organism evidence="4 6">
    <name type="scientific">Cryobacterium roopkundense</name>
    <dbReference type="NCBI Taxonomy" id="1001240"/>
    <lineage>
        <taxon>Bacteria</taxon>
        <taxon>Bacillati</taxon>
        <taxon>Actinomycetota</taxon>
        <taxon>Actinomycetes</taxon>
        <taxon>Micrococcales</taxon>
        <taxon>Microbacteriaceae</taxon>
        <taxon>Cryobacterium</taxon>
    </lineage>
</organism>
<gene>
    <name evidence="5" type="ORF">BJ997_000028</name>
    <name evidence="4" type="ORF">GY21_00685</name>
</gene>
<evidence type="ECO:0000259" key="3">
    <source>
        <dbReference type="Pfam" id="PF07995"/>
    </source>
</evidence>
<evidence type="ECO:0000313" key="4">
    <source>
        <dbReference type="EMBL" id="KGJ82322.1"/>
    </source>
</evidence>
<feature type="domain" description="Glucose/Sorbosone dehydrogenase" evidence="3">
    <location>
        <begin position="64"/>
        <end position="365"/>
    </location>
</feature>
<keyword evidence="6" id="KW-1185">Reference proteome</keyword>
<evidence type="ECO:0000313" key="5">
    <source>
        <dbReference type="EMBL" id="MBB5639480.1"/>
    </source>
</evidence>
<dbReference type="Proteomes" id="UP000561726">
    <property type="component" value="Unassembled WGS sequence"/>
</dbReference>
<evidence type="ECO:0000313" key="7">
    <source>
        <dbReference type="Proteomes" id="UP000561726"/>
    </source>
</evidence>
<reference evidence="5 7" key="2">
    <citation type="submission" date="2020-08" db="EMBL/GenBank/DDBJ databases">
        <title>Sequencing the genomes of 1000 actinobacteria strains.</title>
        <authorList>
            <person name="Klenk H.-P."/>
        </authorList>
    </citation>
    <scope>NUCLEOTIDE SEQUENCE [LARGE SCALE GENOMIC DNA]</scope>
    <source>
        <strain evidence="5 7">DSM 21065</strain>
    </source>
</reference>
<feature type="region of interest" description="Disordered" evidence="1">
    <location>
        <begin position="29"/>
        <end position="50"/>
    </location>
</feature>
<dbReference type="EMBL" id="JPXF01000002">
    <property type="protein sequence ID" value="KGJ82322.1"/>
    <property type="molecule type" value="Genomic_DNA"/>
</dbReference>
<dbReference type="Pfam" id="PF07995">
    <property type="entry name" value="GSDH"/>
    <property type="match status" value="1"/>
</dbReference>
<dbReference type="AlphaFoldDB" id="A0A099JX65"/>
<proteinExistence type="predicted"/>
<dbReference type="PANTHER" id="PTHR19328:SF13">
    <property type="entry name" value="HIPL1 PROTEIN"/>
    <property type="match status" value="1"/>
</dbReference>
<dbReference type="PROSITE" id="PS51257">
    <property type="entry name" value="PROKAR_LIPOPROTEIN"/>
    <property type="match status" value="1"/>
</dbReference>
<dbReference type="eggNOG" id="COG2133">
    <property type="taxonomic scope" value="Bacteria"/>
</dbReference>
<accession>A0A099JX65</accession>
<dbReference type="Proteomes" id="UP000029864">
    <property type="component" value="Unassembled WGS sequence"/>
</dbReference>